<dbReference type="PANTHER" id="PTHR24223">
    <property type="entry name" value="ATP-BINDING CASSETTE SUB-FAMILY C"/>
    <property type="match status" value="1"/>
</dbReference>
<keyword evidence="16" id="KW-1185">Reference proteome</keyword>
<dbReference type="GO" id="GO:0012505">
    <property type="term" value="C:endomembrane system"/>
    <property type="evidence" value="ECO:0007669"/>
    <property type="project" value="UniProtKB-SubCell"/>
</dbReference>
<accession>A0A671TI46</accession>
<dbReference type="GO" id="GO:0005524">
    <property type="term" value="F:ATP binding"/>
    <property type="evidence" value="ECO:0007669"/>
    <property type="project" value="UniProtKB-KW"/>
</dbReference>
<dbReference type="InterPro" id="IPR027417">
    <property type="entry name" value="P-loop_NTPase"/>
</dbReference>
<evidence type="ECO:0000256" key="11">
    <source>
        <dbReference type="SAM" id="MobiDB-lite"/>
    </source>
</evidence>
<reference evidence="15" key="2">
    <citation type="submission" date="2025-08" db="UniProtKB">
        <authorList>
            <consortium name="Ensembl"/>
        </authorList>
    </citation>
    <scope>IDENTIFICATION</scope>
</reference>
<name>A0A671TI46_SPAAU</name>
<evidence type="ECO:0000259" key="13">
    <source>
        <dbReference type="PROSITE" id="PS50893"/>
    </source>
</evidence>
<feature type="transmembrane region" description="Helical" evidence="12">
    <location>
        <begin position="854"/>
        <end position="870"/>
    </location>
</feature>
<feature type="transmembrane region" description="Helical" evidence="12">
    <location>
        <begin position="159"/>
        <end position="182"/>
    </location>
</feature>
<reference evidence="15" key="3">
    <citation type="submission" date="2025-09" db="UniProtKB">
        <authorList>
            <consortium name="Ensembl"/>
        </authorList>
    </citation>
    <scope>IDENTIFICATION</scope>
</reference>
<feature type="transmembrane region" description="Helical" evidence="12">
    <location>
        <begin position="330"/>
        <end position="354"/>
    </location>
</feature>
<evidence type="ECO:0000256" key="3">
    <source>
        <dbReference type="ARBA" id="ARBA00022448"/>
    </source>
</evidence>
<evidence type="ECO:0000256" key="5">
    <source>
        <dbReference type="ARBA" id="ARBA00022737"/>
    </source>
</evidence>
<feature type="transmembrane region" description="Helical" evidence="12">
    <location>
        <begin position="61"/>
        <end position="80"/>
    </location>
</feature>
<dbReference type="InterPro" id="IPR011527">
    <property type="entry name" value="ABC1_TM_dom"/>
</dbReference>
<dbReference type="FunFam" id="3.40.50.300:FF:000074">
    <property type="entry name" value="Multidrug resistance-associated protein 5 isoform 1"/>
    <property type="match status" value="1"/>
</dbReference>
<sequence length="1268" mass="141862">MNLQENSFRWRTGSEASKTENTDLDDSRTSKPSTFGKYHQSLQTLKPVRFPSSQSHPVDNAGFLSFATFAWMTPMMWGMFKNKVDMGSINLSALDGAHISGKRLRLWEEEVARVGLEKASLTRVIVRFQRTRLILAAVLVNKILNYAENPERSSVSHGVGLAVGLFCTEFGKAFFISLLWALNLRTAVRLKGAFSTMAYQKVISLRVHSGISMGEVTMINVLTNDGHRLFEAALFGSFLIASIVLFFECIIYACLVLGYTALTGVATYIIFVPVQIFLAKLTNKFRWKAMLITDSRVRTMNEILNSIKLIKMYAWEDSFEKKVAGKKPGCCLFIIPTIATVLTFTVHTLLGLSLNTSEAFTTIAIFNSLRICLALMPLSVKALAEAAVALKRLRVNFSLLDSAPYLTQRGDSDSAIVMKNATLSWTAPHSSPSSANGVDTHKVDEICENEKSEALPALRNISFTLHKVCFTTDKNIQFIGKIDLSGGTFAYVSQQAWIFHGTVQENILMGEPFNQAKYDRVVDVCSLRPDLEILPYGDQTEIGERGLNLSGGQKQRISLARAVYSNKDIFLLDDPLSAVDAHVGKHIFEECIKKELHGKSIILVTHQLQYLEFCDDILVLEDGEVLESGDHQALMKASGRYAQLISNYQMEQSKVKSQTHSTKLRCPVTLPADSDQLVSKESTTEGAVSWRVYHRYCQAAGGYFINFLVILNIVLMIGSTAFSNWWLSYWLGKGNGTDSQGDVSQNEDLHFYQLIYGVVVIIMIALAIVKCFFYTGVTLHAACKFHDTMFKNIINSPMSFFDTTPTGRILNRFAKDQEEVDTVLPLHMDPFLQFTLLITFTVVIISSVFPPMLVAVLIIGALFILILFIFQRSIRHMKRMENISRSPCISHTTSTLQGLSTIHAYNTRDSHIKTFKTLNDINSNHYLLFNSGTRWLSFWLDFMAATMTLMVSLFVVLSDDKIISPSLKGLAMSYTIQLTGLLQYTVRQSTEVEARFNSVERLLEYITAPRHIKEAEIPEHWPKAGAITFQDYKMRYRENTPIVLNGLNFSIRAGEKLGIVGRTGSGKSTLGVALFRLVEPADGSIVIDGVDVMSIGLQDLRSKLSIIPQDPVLFIGTVRYNLDPFNYYTDEEIWAALEKTYMKDSISKLEEKLQAPVQENGENFSVGERQLMCMARALLRNSKIILLDEATASIDSETDALIQNTIKEAFHDCTMLTIAHRINTVMYADRILVMDNGKVAELDSPAVLMQRPDSLFASLLTAANTVNT</sequence>
<dbReference type="Proteomes" id="UP000472265">
    <property type="component" value="Chromosome 4"/>
</dbReference>
<feature type="transmembrane region" description="Helical" evidence="12">
    <location>
        <begin position="232"/>
        <end position="253"/>
    </location>
</feature>
<feature type="transmembrane region" description="Helical" evidence="12">
    <location>
        <begin position="938"/>
        <end position="957"/>
    </location>
</feature>
<dbReference type="InterPro" id="IPR036640">
    <property type="entry name" value="ABC1_TM_sf"/>
</dbReference>
<dbReference type="Ensembl" id="ENSSAUT00010001644.1">
    <property type="protein sequence ID" value="ENSSAUP00010001584.1"/>
    <property type="gene ID" value="ENSSAUG00010000710.1"/>
</dbReference>
<dbReference type="FunFam" id="1.20.1560.10:FF:000015">
    <property type="entry name" value="multidrug resistance-associated protein 5 isoform X1"/>
    <property type="match status" value="1"/>
</dbReference>
<dbReference type="Gene3D" id="3.40.50.300">
    <property type="entry name" value="P-loop containing nucleotide triphosphate hydrolases"/>
    <property type="match status" value="2"/>
</dbReference>
<feature type="transmembrane region" description="Helical" evidence="12">
    <location>
        <begin position="831"/>
        <end position="848"/>
    </location>
</feature>
<keyword evidence="6" id="KW-0547">Nucleotide-binding</keyword>
<evidence type="ECO:0000313" key="16">
    <source>
        <dbReference type="Proteomes" id="UP000472265"/>
    </source>
</evidence>
<dbReference type="PROSITE" id="PS50893">
    <property type="entry name" value="ABC_TRANSPORTER_2"/>
    <property type="match status" value="2"/>
</dbReference>
<feature type="transmembrane region" description="Helical" evidence="12">
    <location>
        <begin position="703"/>
        <end position="727"/>
    </location>
</feature>
<feature type="compositionally biased region" description="Basic and acidic residues" evidence="11">
    <location>
        <begin position="17"/>
        <end position="29"/>
    </location>
</feature>
<dbReference type="InterPro" id="IPR017871">
    <property type="entry name" value="ABC_transporter-like_CS"/>
</dbReference>
<dbReference type="PANTHER" id="PTHR24223:SF10">
    <property type="entry name" value="ATP-BINDING CASSETTE SUB-FAMILY C MEMBER 12"/>
    <property type="match status" value="1"/>
</dbReference>
<evidence type="ECO:0000256" key="4">
    <source>
        <dbReference type="ARBA" id="ARBA00022692"/>
    </source>
</evidence>
<dbReference type="CDD" id="cd03244">
    <property type="entry name" value="ABCC_MRP_domain2"/>
    <property type="match status" value="1"/>
</dbReference>
<evidence type="ECO:0000256" key="9">
    <source>
        <dbReference type="ARBA" id="ARBA00023136"/>
    </source>
</evidence>
<dbReference type="InterPro" id="IPR003593">
    <property type="entry name" value="AAA+_ATPase"/>
</dbReference>
<evidence type="ECO:0000256" key="7">
    <source>
        <dbReference type="ARBA" id="ARBA00022840"/>
    </source>
</evidence>
<feature type="transmembrane region" description="Helical" evidence="12">
    <location>
        <begin position="360"/>
        <end position="384"/>
    </location>
</feature>
<evidence type="ECO:0000259" key="14">
    <source>
        <dbReference type="PROSITE" id="PS50929"/>
    </source>
</evidence>
<keyword evidence="3" id="KW-0813">Transport</keyword>
<dbReference type="Pfam" id="PF00005">
    <property type="entry name" value="ABC_tran"/>
    <property type="match status" value="2"/>
</dbReference>
<gene>
    <name evidence="15" type="primary">ABCC12</name>
    <name evidence="15" type="synonym">abcc12</name>
</gene>
<dbReference type="AlphaFoldDB" id="A0A671TI46"/>
<keyword evidence="4 12" id="KW-0812">Transmembrane</keyword>
<dbReference type="Gene3D" id="1.20.1560.10">
    <property type="entry name" value="ABC transporter type 1, transmembrane domain"/>
    <property type="match status" value="2"/>
</dbReference>
<dbReference type="SMART" id="SM00382">
    <property type="entry name" value="AAA"/>
    <property type="match status" value="1"/>
</dbReference>
<feature type="transmembrane region" description="Helical" evidence="12">
    <location>
        <begin position="754"/>
        <end position="782"/>
    </location>
</feature>
<feature type="domain" description="ABC transmembrane type-1" evidence="14">
    <location>
        <begin position="714"/>
        <end position="994"/>
    </location>
</feature>
<feature type="region of interest" description="Disordered" evidence="11">
    <location>
        <begin position="1"/>
        <end position="36"/>
    </location>
</feature>
<keyword evidence="7" id="KW-0067">ATP-binding</keyword>
<keyword evidence="5" id="KW-0677">Repeat</keyword>
<proteinExistence type="inferred from homology"/>
<evidence type="ECO:0000256" key="6">
    <source>
        <dbReference type="ARBA" id="ARBA00022741"/>
    </source>
</evidence>
<organism evidence="15 16">
    <name type="scientific">Sparus aurata</name>
    <name type="common">Gilthead sea bream</name>
    <dbReference type="NCBI Taxonomy" id="8175"/>
    <lineage>
        <taxon>Eukaryota</taxon>
        <taxon>Metazoa</taxon>
        <taxon>Chordata</taxon>
        <taxon>Craniata</taxon>
        <taxon>Vertebrata</taxon>
        <taxon>Euteleostomi</taxon>
        <taxon>Actinopterygii</taxon>
        <taxon>Neopterygii</taxon>
        <taxon>Teleostei</taxon>
        <taxon>Neoteleostei</taxon>
        <taxon>Acanthomorphata</taxon>
        <taxon>Eupercaria</taxon>
        <taxon>Spariformes</taxon>
        <taxon>Sparidae</taxon>
        <taxon>Sparus</taxon>
    </lineage>
</organism>
<comment type="similarity">
    <text evidence="2">Belongs to the ABC transporter superfamily. ABCC family. Conjugate transporter (TC 3.A.1.208) subfamily.</text>
</comment>
<evidence type="ECO:0000256" key="1">
    <source>
        <dbReference type="ARBA" id="ARBA00004127"/>
    </source>
</evidence>
<dbReference type="GeneTree" id="ENSGT00940000159578"/>
<dbReference type="SUPFAM" id="SSF90123">
    <property type="entry name" value="ABC transporter transmembrane region"/>
    <property type="match status" value="2"/>
</dbReference>
<dbReference type="GO" id="GO:0016020">
    <property type="term" value="C:membrane"/>
    <property type="evidence" value="ECO:0007669"/>
    <property type="project" value="InterPro"/>
</dbReference>
<evidence type="ECO:0000256" key="10">
    <source>
        <dbReference type="ARBA" id="ARBA00023180"/>
    </source>
</evidence>
<dbReference type="PROSITE" id="PS00211">
    <property type="entry name" value="ABC_TRANSPORTER_1"/>
    <property type="match status" value="2"/>
</dbReference>
<keyword evidence="10" id="KW-0325">Glycoprotein</keyword>
<dbReference type="CDD" id="cd03250">
    <property type="entry name" value="ABCC_MRP_domain1"/>
    <property type="match status" value="1"/>
</dbReference>
<comment type="subcellular location">
    <subcellularLocation>
        <location evidence="1">Endomembrane system</location>
        <topology evidence="1">Multi-pass membrane protein</topology>
    </subcellularLocation>
</comment>
<dbReference type="GO" id="GO:0016887">
    <property type="term" value="F:ATP hydrolysis activity"/>
    <property type="evidence" value="ECO:0007669"/>
    <property type="project" value="InterPro"/>
</dbReference>
<protein>
    <submittedName>
        <fullName evidence="15">ATP binding cassette subfamily C member 12</fullName>
    </submittedName>
</protein>
<evidence type="ECO:0000256" key="2">
    <source>
        <dbReference type="ARBA" id="ARBA00009726"/>
    </source>
</evidence>
<dbReference type="InterPro" id="IPR003439">
    <property type="entry name" value="ABC_transporter-like_ATP-bd"/>
</dbReference>
<dbReference type="CDD" id="cd18592">
    <property type="entry name" value="ABC_6TM_MRP5_8_9_D1"/>
    <property type="match status" value="1"/>
</dbReference>
<dbReference type="GO" id="GO:0140359">
    <property type="term" value="F:ABC-type transporter activity"/>
    <property type="evidence" value="ECO:0007669"/>
    <property type="project" value="InterPro"/>
</dbReference>
<reference evidence="15" key="1">
    <citation type="submission" date="2021-04" db="EMBL/GenBank/DDBJ databases">
        <authorList>
            <consortium name="Wellcome Sanger Institute Data Sharing"/>
        </authorList>
    </citation>
    <scope>NUCLEOTIDE SEQUENCE [LARGE SCALE GENOMIC DNA]</scope>
</reference>
<dbReference type="CDD" id="cd18599">
    <property type="entry name" value="ABC_6TM_MRP5_8_9_D2"/>
    <property type="match status" value="1"/>
</dbReference>
<evidence type="ECO:0000313" key="15">
    <source>
        <dbReference type="Ensembl" id="ENSSAUP00010001584.1"/>
    </source>
</evidence>
<keyword evidence="8 12" id="KW-1133">Transmembrane helix</keyword>
<feature type="domain" description="ABC transporter" evidence="13">
    <location>
        <begin position="378"/>
        <end position="647"/>
    </location>
</feature>
<feature type="domain" description="ABC transmembrane type-1" evidence="14">
    <location>
        <begin position="134"/>
        <end position="322"/>
    </location>
</feature>
<feature type="transmembrane region" description="Helical" evidence="12">
    <location>
        <begin position="259"/>
        <end position="278"/>
    </location>
</feature>
<evidence type="ECO:0000256" key="8">
    <source>
        <dbReference type="ARBA" id="ARBA00022989"/>
    </source>
</evidence>
<dbReference type="SUPFAM" id="SSF52540">
    <property type="entry name" value="P-loop containing nucleoside triphosphate hydrolases"/>
    <property type="match status" value="2"/>
</dbReference>
<dbReference type="FunFam" id="3.40.50.300:FF:000997">
    <property type="entry name" value="Multidrug resistance-associated protein 1"/>
    <property type="match status" value="1"/>
</dbReference>
<dbReference type="Pfam" id="PF00664">
    <property type="entry name" value="ABC_membrane"/>
    <property type="match status" value="2"/>
</dbReference>
<evidence type="ECO:0000256" key="12">
    <source>
        <dbReference type="SAM" id="Phobius"/>
    </source>
</evidence>
<dbReference type="InterPro" id="IPR050173">
    <property type="entry name" value="ABC_transporter_C-like"/>
</dbReference>
<dbReference type="PROSITE" id="PS50929">
    <property type="entry name" value="ABC_TM1F"/>
    <property type="match status" value="2"/>
</dbReference>
<feature type="domain" description="ABC transporter" evidence="13">
    <location>
        <begin position="1027"/>
        <end position="1261"/>
    </location>
</feature>
<keyword evidence="9 12" id="KW-0472">Membrane</keyword>